<evidence type="ECO:0000256" key="1">
    <source>
        <dbReference type="ARBA" id="ARBA00007447"/>
    </source>
</evidence>
<dbReference type="InterPro" id="IPR033121">
    <property type="entry name" value="PEPTIDASE_A1"/>
</dbReference>
<dbReference type="PANTHER" id="PTHR13683">
    <property type="entry name" value="ASPARTYL PROTEASES"/>
    <property type="match status" value="1"/>
</dbReference>
<dbReference type="SUPFAM" id="SSF50630">
    <property type="entry name" value="Acid proteases"/>
    <property type="match status" value="2"/>
</dbReference>
<feature type="domain" description="Peptidase A1" evidence="3">
    <location>
        <begin position="1"/>
        <end position="99"/>
    </location>
</feature>
<gene>
    <name evidence="4" type="ORF">CASFOL_036342</name>
</gene>
<dbReference type="EMBL" id="JAVIJP010000066">
    <property type="protein sequence ID" value="KAL3621430.1"/>
    <property type="molecule type" value="Genomic_DNA"/>
</dbReference>
<dbReference type="Gene3D" id="2.40.70.10">
    <property type="entry name" value="Acid Proteases"/>
    <property type="match status" value="3"/>
</dbReference>
<comment type="caution">
    <text evidence="4">The sequence shown here is derived from an EMBL/GenBank/DDBJ whole genome shotgun (WGS) entry which is preliminary data.</text>
</comment>
<accession>A0ABD3BXP1</accession>
<organism evidence="4 5">
    <name type="scientific">Castilleja foliolosa</name>
    <dbReference type="NCBI Taxonomy" id="1961234"/>
    <lineage>
        <taxon>Eukaryota</taxon>
        <taxon>Viridiplantae</taxon>
        <taxon>Streptophyta</taxon>
        <taxon>Embryophyta</taxon>
        <taxon>Tracheophyta</taxon>
        <taxon>Spermatophyta</taxon>
        <taxon>Magnoliopsida</taxon>
        <taxon>eudicotyledons</taxon>
        <taxon>Gunneridae</taxon>
        <taxon>Pentapetalae</taxon>
        <taxon>asterids</taxon>
        <taxon>lamiids</taxon>
        <taxon>Lamiales</taxon>
        <taxon>Orobanchaceae</taxon>
        <taxon>Pedicularideae</taxon>
        <taxon>Castillejinae</taxon>
        <taxon>Castilleja</taxon>
    </lineage>
</organism>
<dbReference type="PROSITE" id="PS51767">
    <property type="entry name" value="PEPTIDASE_A1"/>
    <property type="match status" value="2"/>
</dbReference>
<evidence type="ECO:0000313" key="4">
    <source>
        <dbReference type="EMBL" id="KAL3621430.1"/>
    </source>
</evidence>
<evidence type="ECO:0000313" key="5">
    <source>
        <dbReference type="Proteomes" id="UP001632038"/>
    </source>
</evidence>
<comment type="similarity">
    <text evidence="1">Belongs to the peptidase A1 family.</text>
</comment>
<dbReference type="InterPro" id="IPR001461">
    <property type="entry name" value="Aspartic_peptidase_A1"/>
</dbReference>
<feature type="active site" evidence="2">
    <location>
        <position position="384"/>
    </location>
</feature>
<keyword evidence="5" id="KW-1185">Reference proteome</keyword>
<evidence type="ECO:0000259" key="3">
    <source>
        <dbReference type="PROSITE" id="PS51767"/>
    </source>
</evidence>
<dbReference type="Pfam" id="PF14541">
    <property type="entry name" value="TAXi_C"/>
    <property type="match status" value="1"/>
</dbReference>
<dbReference type="InterPro" id="IPR032799">
    <property type="entry name" value="TAXi_C"/>
</dbReference>
<dbReference type="InterPro" id="IPR032861">
    <property type="entry name" value="TAXi_N"/>
</dbReference>
<protein>
    <recommendedName>
        <fullName evidence="3">Peptidase A1 domain-containing protein</fullName>
    </recommendedName>
</protein>
<name>A0ABD3BXP1_9LAMI</name>
<feature type="domain" description="Peptidase A1" evidence="3">
    <location>
        <begin position="203"/>
        <end position="502"/>
    </location>
</feature>
<dbReference type="Pfam" id="PF00026">
    <property type="entry name" value="Asp"/>
    <property type="match status" value="1"/>
</dbReference>
<dbReference type="Proteomes" id="UP001632038">
    <property type="component" value="Unassembled WGS sequence"/>
</dbReference>
<dbReference type="InterPro" id="IPR021109">
    <property type="entry name" value="Peptidase_aspartic_dom_sf"/>
</dbReference>
<evidence type="ECO:0000256" key="2">
    <source>
        <dbReference type="PIRSR" id="PIRSR601461-1"/>
    </source>
</evidence>
<dbReference type="PANTHER" id="PTHR13683:SF750">
    <property type="entry name" value="ASPARTYL PROTEASE AED1"/>
    <property type="match status" value="1"/>
</dbReference>
<dbReference type="AlphaFoldDB" id="A0ABD3BXP1"/>
<reference evidence="5" key="1">
    <citation type="journal article" date="2024" name="IScience">
        <title>Strigolactones Initiate the Formation of Haustorium-like Structures in Castilleja.</title>
        <authorList>
            <person name="Buerger M."/>
            <person name="Peterson D."/>
            <person name="Chory J."/>
        </authorList>
    </citation>
    <scope>NUCLEOTIDE SEQUENCE [LARGE SCALE GENOMIC DNA]</scope>
</reference>
<dbReference type="Pfam" id="PF14543">
    <property type="entry name" value="TAXi_N"/>
    <property type="match status" value="1"/>
</dbReference>
<feature type="active site" evidence="2">
    <location>
        <position position="221"/>
    </location>
</feature>
<proteinExistence type="inferred from homology"/>
<sequence length="508" mass="57129">MMGSSYLVEPAHQILDTCYYINNRTNVQYSFVSFTFSSGVEVQLHPSGIIYPVNSRMVCFAFVGNTDPRRHSVFGNIQQKTLEIVYDLAVYSSTEVKSLFKRLGVEPFVIELNQLGREKGVEQANQTLILNIRSACPKLIDRFKEREENIKCSNSMKYSTLEVVHMFGPCSPQHEQTKNNPFLQSSKASLSTQSGAPLKTLGHVVTIGLGTPQQNLTLMIDTGSELTWTQCKPCIDCYKQRDPVYDPFSSSTYSRLSCGSECSELGYALSCFNGRCAYKREYNDGSYSEGVVSKEKLTITRDVFEDFFFGCGKKNKGEGSFGETAGVLGLSRKTVEMAFLYQTAQKYERYFSYCLPSTRNSTGVGNTRLPIHHSIFQNSRTIIDSGKGIIRIPQEAYEKLRDAFKYMMGSSYLVEPAHQILDTCYYINNRTNVQYSFVSFTFSSGVEVQLHPSGIIYPVNSRMVCFAFVGNTDPRRHSVFGNIQQKTLEIVYDLAGERLGFGQGNANE</sequence>